<feature type="transmembrane region" description="Helical" evidence="1">
    <location>
        <begin position="467"/>
        <end position="486"/>
    </location>
</feature>
<keyword evidence="1" id="KW-0472">Membrane</keyword>
<evidence type="ECO:0008006" key="4">
    <source>
        <dbReference type="Google" id="ProtNLM"/>
    </source>
</evidence>
<keyword evidence="1" id="KW-1133">Transmembrane helix</keyword>
<proteinExistence type="predicted"/>
<protein>
    <recommendedName>
        <fullName evidence="4">PNPLA domain-containing protein</fullName>
    </recommendedName>
</protein>
<sequence>MEPKEAKGLGIQGLVELELKAMEGSALTSQTRTDDSREPAWIEHPSRSLFGLALSGGGIRSATFNLGLLQGLAKLELLGTFDYLATVSGGGYIGGFWSAWLRRNGHAAGQDPGPCRGADPLFPRKPEAPCMGEPCAIRHLREFSNFLRPRSGLLNSDTGRIVASVSSAIIPSLLAALSLLVLGVLAWVGLAWAALLPGRVAWPGGFARGLPWLLLFVPPLWAWRRKRLEARLAACAGLLGALCLRGGLLLLFVLTAVELTQGEWWWRRRELAQPGEDRLSAEGSGAYLLAAVCAVGLTVGFGGLFAPAASAPDVSGWRVLRALFTPAVAWGAAAGALILGRFLFSNLGRGSGQPSWMYGFERAISRLLTSAALWAGMASCWLAGAWLQRKLSGSPLSTVGLATFISSLMAVLARGQKLISHQPSRPALPGKRERWIPVSLRLLASAIAVLLLVGVVALVIQARLHGWLTWLFVVAAAATLATLLCFETTRVGLHNFYRARLARAYLGATSPGGGAARLSGARKGDDLLLSELAVPGTPLRPLHLICCAANDLRPPDPLSNLERGAQSAVLSPVGMSVADEAHVWHPAGTRRRNGGAPTLAAAMTASGAAFNSNMGGHSKRLGSAVTFLMSAFNLRLGLWWPHPTRGRQRRWFEALPIGLPFYKELFGMSRAQDRDVHLSDGGHFENLSLYELVRRHCRYILVSDCGMDPDVACDDFGNAVRRVREDFGVEIRIDLSPLHPGPNGRARQRMVAGDIHYPTGDAGVLLMIKPTLTGDEPADVAQYKARNAAFPHESTGDQFYDEAQWESYRRLGEHVVETAFLPVTSQPDWRMLEEGTRGAALFAWARREWLPLPAGYSDRFARLASRAAEIDALLHAAGTHRLLREVFEEEVFVAGLSREQGDGVRELAARPEALDITGSLWASRQALLFMEEVFLREDLAQEYNHPAYLGLMNYFARWAHAPLFRMWWPLLKALYPQRFTRFLETQFGLAPRRRAEPHVELERDSPAPTGLAMSRWTQERGRLQLTDGARLLSFVHPVRYGDRDVPIQLAQVRVYIQEAWTDGGLAAWDASDFFVPPGFWGSGIGEAFLRALVRFPEWGNGQRHLGPDTRVSRLAVHLHGSTNASASEMKREADEAVLYRSSGFEEPDGTERDKLYAMRRSSWGRRGQPGDYQCEGGKCPCLWLVRSVAASPGA</sequence>
<keyword evidence="1" id="KW-0812">Transmembrane</keyword>
<dbReference type="GO" id="GO:0005829">
    <property type="term" value="C:cytosol"/>
    <property type="evidence" value="ECO:0007669"/>
    <property type="project" value="TreeGrafter"/>
</dbReference>
<evidence type="ECO:0000256" key="1">
    <source>
        <dbReference type="SAM" id="Phobius"/>
    </source>
</evidence>
<feature type="transmembrane region" description="Helical" evidence="1">
    <location>
        <begin position="364"/>
        <end position="387"/>
    </location>
</feature>
<dbReference type="GO" id="GO:0046475">
    <property type="term" value="P:glycerophospholipid catabolic process"/>
    <property type="evidence" value="ECO:0007669"/>
    <property type="project" value="TreeGrafter"/>
</dbReference>
<dbReference type="Proteomes" id="UP000267003">
    <property type="component" value="Unassembled WGS sequence"/>
</dbReference>
<dbReference type="OrthoDB" id="9813090at2"/>
<dbReference type="InterPro" id="IPR016035">
    <property type="entry name" value="Acyl_Trfase/lysoPLipase"/>
</dbReference>
<dbReference type="RefSeq" id="WP_120557229.1">
    <property type="nucleotide sequence ID" value="NZ_RAWK01000126.1"/>
</dbReference>
<dbReference type="PANTHER" id="PTHR10728">
    <property type="entry name" value="CYTOSOLIC PHOSPHOLIPASE A2"/>
    <property type="match status" value="1"/>
</dbReference>
<accession>A0A3A8Q9M6</accession>
<dbReference type="PANTHER" id="PTHR10728:SF40">
    <property type="entry name" value="PATATIN FAMILY PROTEIN"/>
    <property type="match status" value="1"/>
</dbReference>
<dbReference type="Gene3D" id="3.40.1090.10">
    <property type="entry name" value="Cytosolic phospholipase A2 catalytic domain"/>
    <property type="match status" value="1"/>
</dbReference>
<name>A0A3A8Q9M6_9BACT</name>
<dbReference type="GO" id="GO:0004623">
    <property type="term" value="F:phospholipase A2 activity"/>
    <property type="evidence" value="ECO:0007669"/>
    <property type="project" value="TreeGrafter"/>
</dbReference>
<dbReference type="SUPFAM" id="SSF52151">
    <property type="entry name" value="FabD/lysophospholipase-like"/>
    <property type="match status" value="1"/>
</dbReference>
<dbReference type="EMBL" id="RAWK01000126">
    <property type="protein sequence ID" value="RKH62915.1"/>
    <property type="molecule type" value="Genomic_DNA"/>
</dbReference>
<feature type="transmembrane region" description="Helical" evidence="1">
    <location>
        <begin position="201"/>
        <end position="223"/>
    </location>
</feature>
<feature type="transmembrane region" description="Helical" evidence="1">
    <location>
        <begin position="319"/>
        <end position="344"/>
    </location>
</feature>
<gene>
    <name evidence="2" type="ORF">D7W81_21300</name>
</gene>
<feature type="transmembrane region" description="Helical" evidence="1">
    <location>
        <begin position="173"/>
        <end position="195"/>
    </location>
</feature>
<organism evidence="2 3">
    <name type="scientific">Corallococcus aberystwythensis</name>
    <dbReference type="NCBI Taxonomy" id="2316722"/>
    <lineage>
        <taxon>Bacteria</taxon>
        <taxon>Pseudomonadati</taxon>
        <taxon>Myxococcota</taxon>
        <taxon>Myxococcia</taxon>
        <taxon>Myxococcales</taxon>
        <taxon>Cystobacterineae</taxon>
        <taxon>Myxococcaceae</taxon>
        <taxon>Corallococcus</taxon>
    </lineage>
</organism>
<feature type="transmembrane region" description="Helical" evidence="1">
    <location>
        <begin position="235"/>
        <end position="257"/>
    </location>
</feature>
<comment type="caution">
    <text evidence="2">The sequence shown here is derived from an EMBL/GenBank/DDBJ whole genome shotgun (WGS) entry which is preliminary data.</text>
</comment>
<dbReference type="AlphaFoldDB" id="A0A3A8Q9M6"/>
<feature type="transmembrane region" description="Helical" evidence="1">
    <location>
        <begin position="286"/>
        <end position="307"/>
    </location>
</feature>
<reference evidence="3" key="1">
    <citation type="submission" date="2018-09" db="EMBL/GenBank/DDBJ databases">
        <authorList>
            <person name="Livingstone P.G."/>
            <person name="Whitworth D.E."/>
        </authorList>
    </citation>
    <scope>NUCLEOTIDE SEQUENCE [LARGE SCALE GENOMIC DNA]</scope>
    <source>
        <strain evidence="3">AB050A</strain>
    </source>
</reference>
<evidence type="ECO:0000313" key="2">
    <source>
        <dbReference type="EMBL" id="RKH62915.1"/>
    </source>
</evidence>
<evidence type="ECO:0000313" key="3">
    <source>
        <dbReference type="Proteomes" id="UP000267003"/>
    </source>
</evidence>
<feature type="transmembrane region" description="Helical" evidence="1">
    <location>
        <begin position="440"/>
        <end position="461"/>
    </location>
</feature>
<keyword evidence="3" id="KW-1185">Reference proteome</keyword>